<dbReference type="InterPro" id="IPR027417">
    <property type="entry name" value="P-loop_NTPase"/>
</dbReference>
<dbReference type="GO" id="GO:0016887">
    <property type="term" value="F:ATP hydrolysis activity"/>
    <property type="evidence" value="ECO:0007669"/>
    <property type="project" value="InterPro"/>
</dbReference>
<accession>A0A1B0ZPS9</accession>
<feature type="domain" description="Rad50/SbcC-type AAA" evidence="2">
    <location>
        <begin position="5"/>
        <end position="298"/>
    </location>
</feature>
<dbReference type="Gene3D" id="3.40.50.300">
    <property type="entry name" value="P-loop containing nucleotide triphosphate hydrolases"/>
    <property type="match status" value="2"/>
</dbReference>
<dbReference type="InterPro" id="IPR038729">
    <property type="entry name" value="Rad50/SbcC_AAA"/>
</dbReference>
<dbReference type="PANTHER" id="PTHR41259:SF1">
    <property type="entry name" value="DOUBLE-STRAND BREAK REPAIR RAD50 ATPASE, PUTATIVE-RELATED"/>
    <property type="match status" value="1"/>
</dbReference>
<evidence type="ECO:0000313" key="4">
    <source>
        <dbReference type="Proteomes" id="UP000092565"/>
    </source>
</evidence>
<evidence type="ECO:0000259" key="2">
    <source>
        <dbReference type="Pfam" id="PF13476"/>
    </source>
</evidence>
<name>A0A1B0ZPS9_9RHOB</name>
<feature type="coiled-coil region" evidence="1">
    <location>
        <begin position="359"/>
        <end position="386"/>
    </location>
</feature>
<dbReference type="EMBL" id="CP015124">
    <property type="protein sequence ID" value="ANP36084.1"/>
    <property type="molecule type" value="Genomic_DNA"/>
</dbReference>
<keyword evidence="1" id="KW-0175">Coiled coil</keyword>
<organism evidence="3 4">
    <name type="scientific">Phaeobacter gallaeciensis</name>
    <dbReference type="NCBI Taxonomy" id="60890"/>
    <lineage>
        <taxon>Bacteria</taxon>
        <taxon>Pseudomonadati</taxon>
        <taxon>Pseudomonadota</taxon>
        <taxon>Alphaproteobacteria</taxon>
        <taxon>Rhodobacterales</taxon>
        <taxon>Roseobacteraceae</taxon>
        <taxon>Phaeobacter</taxon>
    </lineage>
</organism>
<keyword evidence="4" id="KW-1185">Reference proteome</keyword>
<feature type="coiled-coil region" evidence="1">
    <location>
        <begin position="199"/>
        <end position="311"/>
    </location>
</feature>
<reference evidence="3 4" key="1">
    <citation type="submission" date="2016-04" db="EMBL/GenBank/DDBJ databases">
        <authorList>
            <person name="Evans L.H."/>
            <person name="Alamgir A."/>
            <person name="Owens N."/>
            <person name="Weber N.D."/>
            <person name="Virtaneva K."/>
            <person name="Barbian K."/>
            <person name="Babar A."/>
            <person name="Rosenke K."/>
        </authorList>
    </citation>
    <scope>NUCLEOTIDE SEQUENCE [LARGE SCALE GENOMIC DNA]</scope>
    <source>
        <strain evidence="3 4">JL2886</strain>
    </source>
</reference>
<dbReference type="GO" id="GO:0006302">
    <property type="term" value="P:double-strand break repair"/>
    <property type="evidence" value="ECO:0007669"/>
    <property type="project" value="InterPro"/>
</dbReference>
<evidence type="ECO:0000256" key="1">
    <source>
        <dbReference type="SAM" id="Coils"/>
    </source>
</evidence>
<evidence type="ECO:0000313" key="3">
    <source>
        <dbReference type="EMBL" id="ANP36084.1"/>
    </source>
</evidence>
<feature type="coiled-coil region" evidence="1">
    <location>
        <begin position="557"/>
        <end position="728"/>
    </location>
</feature>
<dbReference type="OrthoDB" id="7069379at2"/>
<gene>
    <name evidence="3" type="ORF">JL2886_01163</name>
</gene>
<sequence>MKLCSIRLENLRRFTDPVEITGIGPGLNVLAAPNEQGKSTIFDALHALFFKDAKAWDKEIRGLVPHAGGDPRVEVEVDHEGARYRIAKQFFKTSGKGEVRIWREGTLLHQADAAEAWLKALIKPPKEDGPSGLLWVRQGVTSFEDARETLSARRDLLSSVAGEVEMVTGGQRMDAIRRQVREALDQLVTTRGARKGGALDLAERAVADLVQRRDQLSAQVQELRQLLDQRRALQAEQAALNDPEERAELQARLEAAEAAMEAANRHQEQLAQASHAVQLAETVLENHQRKIAELTARLEEASAAKAAVAETSEVAARAHVTFDAQEEKKRHLTEAATQARAGAKKARAALDAVLQAISVAQAEGLRRDLSDRLKQARAQADQIDSLAKAAACGPDEAVLRRIEAAREAHNLARRAQEATATAVTVHYQAGQEGGIHLDGAGVPDGKRLPLPGGGRLVVPGVAEIDIHPGQAGGAAALEQAQAALTQLLEQAGCTSVEEARTRHKARQEAQQQRQEAQTLLKVLAPDGIKALIDQLEALPQAPGAGAQDESTTPLPDRAEAEAAFRAAEQEAEAAENALEAIRSAAADSRLAMENASARADAAVQRLDRALAVIEGQEQAAEALQRLSEDLPALQQNLSQAKATETALRQAAPDPAQTRAILQRAQSAQDAARQRAQEVARDLAVLETRIATHASAAVEEELADTEGQLDRAQKRLAAVEFEVAVLRRLDAALERARSEAQEHYVGPVMAELRPLLRMLWPEAELSVDAGKVLPEELQRGGETAAFDSLSGGTQEQIALLVRLAFARLLARSGHPAPVILDDAIVYTDDARIEKIFDALTMQADELQILVFSCRQKAFRGLGGTQLTIRPVEAGSQ</sequence>
<dbReference type="SUPFAM" id="SSF52540">
    <property type="entry name" value="P-loop containing nucleoside triphosphate hydrolases"/>
    <property type="match status" value="1"/>
</dbReference>
<proteinExistence type="predicted"/>
<dbReference type="PATRIC" id="fig|60890.4.peg.1138"/>
<dbReference type="Pfam" id="PF13476">
    <property type="entry name" value="AAA_23"/>
    <property type="match status" value="1"/>
</dbReference>
<dbReference type="RefSeq" id="WP_065271109.1">
    <property type="nucleotide sequence ID" value="NZ_CP015124.1"/>
</dbReference>
<protein>
    <recommendedName>
        <fullName evidence="2">Rad50/SbcC-type AAA domain-containing protein</fullName>
    </recommendedName>
</protein>
<dbReference type="AlphaFoldDB" id="A0A1B0ZPS9"/>
<dbReference type="Proteomes" id="UP000092565">
    <property type="component" value="Chromosome"/>
</dbReference>
<dbReference type="PANTHER" id="PTHR41259">
    <property type="entry name" value="DOUBLE-STRAND BREAK REPAIR RAD50 ATPASE, PUTATIVE-RELATED"/>
    <property type="match status" value="1"/>
</dbReference>